<dbReference type="InterPro" id="IPR009057">
    <property type="entry name" value="Homeodomain-like_sf"/>
</dbReference>
<dbReference type="SUPFAM" id="SSF46689">
    <property type="entry name" value="Homeodomain-like"/>
    <property type="match status" value="2"/>
</dbReference>
<proteinExistence type="predicted"/>
<gene>
    <name evidence="6" type="primary">betI_9</name>
    <name evidence="6" type="ORF">BN1051_02083</name>
</gene>
<feature type="DNA-binding region" description="H-T-H motif" evidence="4">
    <location>
        <begin position="37"/>
        <end position="56"/>
    </location>
</feature>
<dbReference type="PATRIC" id="fig|1461584.3.peg.2059"/>
<feature type="domain" description="HTH tetR-type" evidence="5">
    <location>
        <begin position="238"/>
        <end position="298"/>
    </location>
</feature>
<dbReference type="GO" id="GO:0003700">
    <property type="term" value="F:DNA-binding transcription factor activity"/>
    <property type="evidence" value="ECO:0007669"/>
    <property type="project" value="TreeGrafter"/>
</dbReference>
<dbReference type="InterPro" id="IPR050109">
    <property type="entry name" value="HTH-type_TetR-like_transc_reg"/>
</dbReference>
<accession>A0A078MR41</accession>
<dbReference type="GO" id="GO:0000976">
    <property type="term" value="F:transcription cis-regulatory region binding"/>
    <property type="evidence" value="ECO:0007669"/>
    <property type="project" value="TreeGrafter"/>
</dbReference>
<feature type="domain" description="HTH tetR-type" evidence="5">
    <location>
        <begin position="14"/>
        <end position="74"/>
    </location>
</feature>
<evidence type="ECO:0000259" key="5">
    <source>
        <dbReference type="PROSITE" id="PS50977"/>
    </source>
</evidence>
<evidence type="ECO:0000313" key="6">
    <source>
        <dbReference type="EMBL" id="CEA08725.1"/>
    </source>
</evidence>
<evidence type="ECO:0000256" key="3">
    <source>
        <dbReference type="ARBA" id="ARBA00023163"/>
    </source>
</evidence>
<dbReference type="PANTHER" id="PTHR30055">
    <property type="entry name" value="HTH-TYPE TRANSCRIPTIONAL REGULATOR RUTR"/>
    <property type="match status" value="1"/>
</dbReference>
<keyword evidence="2 4" id="KW-0238">DNA-binding</keyword>
<feature type="DNA-binding region" description="H-T-H motif" evidence="4">
    <location>
        <begin position="261"/>
        <end position="280"/>
    </location>
</feature>
<dbReference type="PROSITE" id="PS50977">
    <property type="entry name" value="HTH_TETR_2"/>
    <property type="match status" value="2"/>
</dbReference>
<keyword evidence="3" id="KW-0804">Transcription</keyword>
<protein>
    <submittedName>
        <fullName evidence="6">HTH-type transcriptional regulator BetI</fullName>
    </submittedName>
</protein>
<dbReference type="EMBL" id="LN483071">
    <property type="protein sequence ID" value="CEA08725.1"/>
    <property type="molecule type" value="Genomic_DNA"/>
</dbReference>
<evidence type="ECO:0000256" key="4">
    <source>
        <dbReference type="PROSITE-ProRule" id="PRU00335"/>
    </source>
</evidence>
<dbReference type="PRINTS" id="PR00455">
    <property type="entry name" value="HTHTETR"/>
</dbReference>
<dbReference type="PANTHER" id="PTHR30055:SF234">
    <property type="entry name" value="HTH-TYPE TRANSCRIPTIONAL REGULATOR BETI"/>
    <property type="match status" value="1"/>
</dbReference>
<dbReference type="AlphaFoldDB" id="A0A078MR41"/>
<organism evidence="6">
    <name type="scientific">Arthrobacter saudimassiliensis</name>
    <dbReference type="NCBI Taxonomy" id="1461584"/>
    <lineage>
        <taxon>Bacteria</taxon>
        <taxon>Bacillati</taxon>
        <taxon>Actinomycetota</taxon>
        <taxon>Actinomycetes</taxon>
        <taxon>Micrococcales</taxon>
        <taxon>Micrococcaceae</taxon>
        <taxon>Arthrobacter</taxon>
    </lineage>
</organism>
<evidence type="ECO:0000256" key="1">
    <source>
        <dbReference type="ARBA" id="ARBA00023015"/>
    </source>
</evidence>
<evidence type="ECO:0000256" key="2">
    <source>
        <dbReference type="ARBA" id="ARBA00023125"/>
    </source>
</evidence>
<dbReference type="Pfam" id="PF00440">
    <property type="entry name" value="TetR_N"/>
    <property type="match status" value="2"/>
</dbReference>
<keyword evidence="1" id="KW-0805">Transcription regulation</keyword>
<dbReference type="Gene3D" id="1.10.357.10">
    <property type="entry name" value="Tetracycline Repressor, domain 2"/>
    <property type="match status" value="2"/>
</dbReference>
<name>A0A078MR41_9MICC</name>
<sequence length="458" mass="50864">MAQRKTDRRNRQGEQTRTRLLEETMRLAAGHGYEGTKLSMVRRATGLSASSIYWHFSDKDQLLAAALEHAFRVQSASTPNWLDSPARQPRREDLYEKLLAFPSTDSEMDYWRFGLQLVVVRPPEESPARARFLDIRRQSVDWLGRWWERGFDEDMDQSRDAALLMGHFTVALRDGAIIRDGALIRRHGQRPLDQRRVMWLLACCLDAAEIRLAELARTERLDRLPPAAPAQVDAGEGQGPREVFLRAAEEAVAEYGYGGVTVARVCEKAGLPPSSLYWSFKDKDELISTVVAGACRRWDAARPPLAPRPEDGNWSRVLAVQLLRTMDNLAAESGVMRLGLLLLLQRAAVAEADRRNLEAVLQDMQAMTAQWFRTVLSPALADDERAELADYLAECLFILLEGLLLSRQIGERQWDPELLADLMGAALHGAALQAEQDCAVPAGSGAAAGTAVPDGGAA</sequence>
<dbReference type="InterPro" id="IPR001647">
    <property type="entry name" value="HTH_TetR"/>
</dbReference>
<reference evidence="6" key="1">
    <citation type="submission" date="2014-07" db="EMBL/GenBank/DDBJ databases">
        <authorList>
            <person name="Urmite Genomes Urmite Genomes"/>
        </authorList>
    </citation>
    <scope>NUCLEOTIDE SEQUENCE</scope>
    <source>
        <strain evidence="6">11W110_air</strain>
    </source>
</reference>